<keyword evidence="3" id="KW-1003">Cell membrane</keyword>
<comment type="subcellular location">
    <subcellularLocation>
        <location evidence="1">Cell inner membrane</location>
        <topology evidence="1">Multi-pass membrane protein</topology>
    </subcellularLocation>
    <subcellularLocation>
        <location evidence="8">Cell membrane</location>
        <topology evidence="8">Multi-pass membrane protein</topology>
    </subcellularLocation>
</comment>
<dbReference type="InterPro" id="IPR025966">
    <property type="entry name" value="OppC_N"/>
</dbReference>
<dbReference type="SUPFAM" id="SSF161098">
    <property type="entry name" value="MetI-like"/>
    <property type="match status" value="1"/>
</dbReference>
<protein>
    <submittedName>
        <fullName evidence="10">ABC-type dipeptide/oligopeptide/nickel transport systems, permease components</fullName>
    </submittedName>
</protein>
<evidence type="ECO:0000256" key="8">
    <source>
        <dbReference type="RuleBase" id="RU363032"/>
    </source>
</evidence>
<feature type="transmembrane region" description="Helical" evidence="8">
    <location>
        <begin position="12"/>
        <end position="31"/>
    </location>
</feature>
<dbReference type="PROSITE" id="PS51257">
    <property type="entry name" value="PROKAR_LIPOPROTEIN"/>
    <property type="match status" value="1"/>
</dbReference>
<evidence type="ECO:0000256" key="3">
    <source>
        <dbReference type="ARBA" id="ARBA00022475"/>
    </source>
</evidence>
<dbReference type="GO" id="GO:0055085">
    <property type="term" value="P:transmembrane transport"/>
    <property type="evidence" value="ECO:0007669"/>
    <property type="project" value="InterPro"/>
</dbReference>
<organism evidence="10 11">
    <name type="scientific">Brenneria goodwinii</name>
    <dbReference type="NCBI Taxonomy" id="1109412"/>
    <lineage>
        <taxon>Bacteria</taxon>
        <taxon>Pseudomonadati</taxon>
        <taxon>Pseudomonadota</taxon>
        <taxon>Gammaproteobacteria</taxon>
        <taxon>Enterobacterales</taxon>
        <taxon>Pectobacteriaceae</taxon>
        <taxon>Brenneria</taxon>
    </lineage>
</organism>
<sequence length="280" mass="30192">MRRWLLQPSALIGLAVLALVVAAACLAPWFFPDDPMNMMAEPYLWPGQDPQFPLGTDLMGRDLLAGLLHGARVSLLVGVTSTVIALFIGIAVGVVSGFYRGPVDRVLTGITTLFQTIPAFLLAIILVAVLQPSIGTITFALGITSWTSIARLVRTEFLSLRQREFVRASISLGASDMHLIFREILPNAWTPVVVSTALLIANAILSEAGLSFLGLGDPNVVSWGSMIGTGRDALRTGWYMTAIPGVAIMLTVMALNLLSDALHTALNPRLRRRRSTFSIL</sequence>
<dbReference type="InterPro" id="IPR000515">
    <property type="entry name" value="MetI-like"/>
</dbReference>
<accession>A0A0G4JSQ6</accession>
<proteinExistence type="inferred from homology"/>
<comment type="similarity">
    <text evidence="8">Belongs to the binding-protein-dependent transport system permease family.</text>
</comment>
<name>A0A0G4JSQ6_9GAMM</name>
<dbReference type="InterPro" id="IPR035906">
    <property type="entry name" value="MetI-like_sf"/>
</dbReference>
<feature type="transmembrane region" description="Helical" evidence="8">
    <location>
        <begin position="193"/>
        <end position="216"/>
    </location>
</feature>
<feature type="transmembrane region" description="Helical" evidence="8">
    <location>
        <begin position="106"/>
        <end position="128"/>
    </location>
</feature>
<evidence type="ECO:0000313" key="11">
    <source>
        <dbReference type="Proteomes" id="UP000044377"/>
    </source>
</evidence>
<keyword evidence="7 8" id="KW-0472">Membrane</keyword>
<evidence type="ECO:0000259" key="9">
    <source>
        <dbReference type="PROSITE" id="PS50928"/>
    </source>
</evidence>
<dbReference type="AlphaFoldDB" id="A0A0G4JSQ6"/>
<feature type="transmembrane region" description="Helical" evidence="8">
    <location>
        <begin position="134"/>
        <end position="153"/>
    </location>
</feature>
<dbReference type="Gene3D" id="1.10.3720.10">
    <property type="entry name" value="MetI-like"/>
    <property type="match status" value="1"/>
</dbReference>
<dbReference type="Pfam" id="PF12911">
    <property type="entry name" value="OppC_N"/>
    <property type="match status" value="1"/>
</dbReference>
<evidence type="ECO:0000256" key="1">
    <source>
        <dbReference type="ARBA" id="ARBA00004429"/>
    </source>
</evidence>
<dbReference type="OrthoDB" id="9805884at2"/>
<evidence type="ECO:0000256" key="7">
    <source>
        <dbReference type="ARBA" id="ARBA00023136"/>
    </source>
</evidence>
<evidence type="ECO:0000256" key="6">
    <source>
        <dbReference type="ARBA" id="ARBA00022989"/>
    </source>
</evidence>
<feature type="transmembrane region" description="Helical" evidence="8">
    <location>
        <begin position="73"/>
        <end position="99"/>
    </location>
</feature>
<keyword evidence="6 8" id="KW-1133">Transmembrane helix</keyword>
<evidence type="ECO:0000256" key="4">
    <source>
        <dbReference type="ARBA" id="ARBA00022519"/>
    </source>
</evidence>
<dbReference type="PANTHER" id="PTHR43386:SF1">
    <property type="entry name" value="D,D-DIPEPTIDE TRANSPORT SYSTEM PERMEASE PROTEIN DDPC-RELATED"/>
    <property type="match status" value="1"/>
</dbReference>
<keyword evidence="11" id="KW-1185">Reference proteome</keyword>
<dbReference type="PANTHER" id="PTHR43386">
    <property type="entry name" value="OLIGOPEPTIDE TRANSPORT SYSTEM PERMEASE PROTEIN APPC"/>
    <property type="match status" value="1"/>
</dbReference>
<feature type="domain" description="ABC transmembrane type-1" evidence="9">
    <location>
        <begin position="71"/>
        <end position="259"/>
    </location>
</feature>
<dbReference type="Pfam" id="PF00528">
    <property type="entry name" value="BPD_transp_1"/>
    <property type="match status" value="1"/>
</dbReference>
<dbReference type="RefSeq" id="WP_048636690.1">
    <property type="nucleotide sequence ID" value="NZ_CGIG01000001.1"/>
</dbReference>
<dbReference type="Proteomes" id="UP000044377">
    <property type="component" value="Unassembled WGS sequence"/>
</dbReference>
<dbReference type="CDD" id="cd06261">
    <property type="entry name" value="TM_PBP2"/>
    <property type="match status" value="1"/>
</dbReference>
<evidence type="ECO:0000256" key="5">
    <source>
        <dbReference type="ARBA" id="ARBA00022692"/>
    </source>
</evidence>
<evidence type="ECO:0000313" key="10">
    <source>
        <dbReference type="EMBL" id="CPR15220.1"/>
    </source>
</evidence>
<keyword evidence="4" id="KW-0997">Cell inner membrane</keyword>
<dbReference type="PROSITE" id="PS50928">
    <property type="entry name" value="ABC_TM1"/>
    <property type="match status" value="1"/>
</dbReference>
<dbReference type="GO" id="GO:0005886">
    <property type="term" value="C:plasma membrane"/>
    <property type="evidence" value="ECO:0007669"/>
    <property type="project" value="UniProtKB-SubCell"/>
</dbReference>
<dbReference type="STRING" id="1109412.BN1221_01388"/>
<feature type="transmembrane region" description="Helical" evidence="8">
    <location>
        <begin position="237"/>
        <end position="258"/>
    </location>
</feature>
<keyword evidence="5 8" id="KW-0812">Transmembrane</keyword>
<keyword evidence="2 8" id="KW-0813">Transport</keyword>
<reference evidence="11" key="1">
    <citation type="submission" date="2015-01" db="EMBL/GenBank/DDBJ databases">
        <authorList>
            <person name="Paterson Steve"/>
        </authorList>
    </citation>
    <scope>NUCLEOTIDE SEQUENCE [LARGE SCALE GENOMIC DNA]</scope>
    <source>
        <strain evidence="11">OBR1</strain>
    </source>
</reference>
<evidence type="ECO:0000256" key="2">
    <source>
        <dbReference type="ARBA" id="ARBA00022448"/>
    </source>
</evidence>
<dbReference type="InterPro" id="IPR050366">
    <property type="entry name" value="BP-dependent_transpt_permease"/>
</dbReference>
<dbReference type="EMBL" id="CGIG01000001">
    <property type="protein sequence ID" value="CPR15220.1"/>
    <property type="molecule type" value="Genomic_DNA"/>
</dbReference>
<gene>
    <name evidence="10" type="ORF">BN1221_01388</name>
</gene>